<accession>A0A644V2F5</accession>
<evidence type="ECO:0000313" key="2">
    <source>
        <dbReference type="EMBL" id="MPL85351.1"/>
    </source>
</evidence>
<feature type="region of interest" description="Disordered" evidence="1">
    <location>
        <begin position="64"/>
        <end position="87"/>
    </location>
</feature>
<reference evidence="2" key="1">
    <citation type="submission" date="2019-08" db="EMBL/GenBank/DDBJ databases">
        <authorList>
            <person name="Kucharzyk K."/>
            <person name="Murdoch R.W."/>
            <person name="Higgins S."/>
            <person name="Loffler F."/>
        </authorList>
    </citation>
    <scope>NUCLEOTIDE SEQUENCE</scope>
</reference>
<organism evidence="2">
    <name type="scientific">bioreactor metagenome</name>
    <dbReference type="NCBI Taxonomy" id="1076179"/>
    <lineage>
        <taxon>unclassified sequences</taxon>
        <taxon>metagenomes</taxon>
        <taxon>ecological metagenomes</taxon>
    </lineage>
</organism>
<gene>
    <name evidence="2" type="ORF">SDC9_31319</name>
</gene>
<name>A0A644V2F5_9ZZZZ</name>
<protein>
    <submittedName>
        <fullName evidence="2">Uncharacterized protein</fullName>
    </submittedName>
</protein>
<proteinExistence type="predicted"/>
<evidence type="ECO:0000256" key="1">
    <source>
        <dbReference type="SAM" id="MobiDB-lite"/>
    </source>
</evidence>
<dbReference type="EMBL" id="VSSQ01000204">
    <property type="protein sequence ID" value="MPL85351.1"/>
    <property type="molecule type" value="Genomic_DNA"/>
</dbReference>
<dbReference type="AlphaFoldDB" id="A0A644V2F5"/>
<comment type="caution">
    <text evidence="2">The sequence shown here is derived from an EMBL/GenBank/DDBJ whole genome shotgun (WGS) entry which is preliminary data.</text>
</comment>
<sequence>MQLLPNRRHKESNHTVKDGTTLFDLTETLSSRTEVRELKDVISKAMSRLTLIAHCRKVNVNSDFGRRTGKAGSQKSDCSDMFATGNS</sequence>